<proteinExistence type="predicted"/>
<dbReference type="AlphaFoldDB" id="A0A671FEH7"/>
<reference evidence="1" key="4">
    <citation type="submission" date="2025-08" db="UniProtKB">
        <authorList>
            <consortium name="Ensembl"/>
        </authorList>
    </citation>
    <scope>IDENTIFICATION</scope>
</reference>
<protein>
    <submittedName>
        <fullName evidence="1">Uncharacterized protein</fullName>
    </submittedName>
</protein>
<keyword evidence="2" id="KW-1185">Reference proteome</keyword>
<accession>A0A671FEH7</accession>
<reference evidence="1 2" key="2">
    <citation type="journal article" date="2018" name="Annu Rev Anim Biosci">
        <title>Bat Biology, Genomes, and the Bat1K Project: To Generate Chromosome-Level Genomes for All Living Bat Species.</title>
        <authorList>
            <person name="Teeling E.C."/>
            <person name="Vernes S.C."/>
            <person name="Davalos L.M."/>
            <person name="Ray D.A."/>
            <person name="Gilbert M.T.P."/>
            <person name="Myers E."/>
        </authorList>
    </citation>
    <scope>NUCLEOTIDE SEQUENCE</scope>
</reference>
<evidence type="ECO:0000313" key="2">
    <source>
        <dbReference type="Proteomes" id="UP000472240"/>
    </source>
</evidence>
<dbReference type="Ensembl" id="ENSRFET00010022700.1">
    <property type="protein sequence ID" value="ENSRFEP00010020842.1"/>
    <property type="gene ID" value="ENSRFEG00010013988.1"/>
</dbReference>
<reference evidence="1" key="5">
    <citation type="submission" date="2025-09" db="UniProtKB">
        <authorList>
            <consortium name="Ensembl"/>
        </authorList>
    </citation>
    <scope>IDENTIFICATION</scope>
</reference>
<reference evidence="2" key="3">
    <citation type="submission" date="2018-12" db="EMBL/GenBank/DDBJ databases">
        <title>G10K-VGP greater horseshoe bat female genome, primary haplotype.</title>
        <authorList>
            <person name="Teeling E."/>
            <person name="Myers G."/>
            <person name="Vernes S."/>
            <person name="Pippel M."/>
            <person name="Winkler S."/>
            <person name="Fedrigo O."/>
            <person name="Rhie A."/>
            <person name="Koren S."/>
            <person name="Phillippy A."/>
            <person name="Lewin H."/>
            <person name="Damas J."/>
            <person name="Howe K."/>
            <person name="Mountcastle J."/>
            <person name="Jarvis E.D."/>
        </authorList>
    </citation>
    <scope>NUCLEOTIDE SEQUENCE [LARGE SCALE GENOMIC DNA]</scope>
</reference>
<dbReference type="Proteomes" id="UP000472240">
    <property type="component" value="Chromosome 22"/>
</dbReference>
<evidence type="ECO:0000313" key="1">
    <source>
        <dbReference type="Ensembl" id="ENSRFEP00010020842.1"/>
    </source>
</evidence>
<organism evidence="1 2">
    <name type="scientific">Rhinolophus ferrumequinum</name>
    <name type="common">Greater horseshoe bat</name>
    <dbReference type="NCBI Taxonomy" id="59479"/>
    <lineage>
        <taxon>Eukaryota</taxon>
        <taxon>Metazoa</taxon>
        <taxon>Chordata</taxon>
        <taxon>Craniata</taxon>
        <taxon>Vertebrata</taxon>
        <taxon>Euteleostomi</taxon>
        <taxon>Mammalia</taxon>
        <taxon>Eutheria</taxon>
        <taxon>Laurasiatheria</taxon>
        <taxon>Chiroptera</taxon>
        <taxon>Yinpterochiroptera</taxon>
        <taxon>Rhinolophoidea</taxon>
        <taxon>Rhinolophidae</taxon>
        <taxon>Rhinolophinae</taxon>
        <taxon>Rhinolophus</taxon>
    </lineage>
</organism>
<name>A0A671FEH7_RHIFE</name>
<reference evidence="1 2" key="1">
    <citation type="journal article" date="2015" name="Annu Rev Anim Biosci">
        <title>The Genome 10K Project: a way forward.</title>
        <authorList>
            <person name="Koepfli K.P."/>
            <person name="Paten B."/>
            <person name="O'Brien S.J."/>
            <person name="Koepfli K.P."/>
            <person name="Paten B."/>
            <person name="Antunes A."/>
            <person name="Belov K."/>
            <person name="Bustamante C."/>
            <person name="Castoe T.A."/>
            <person name="Clawson H."/>
            <person name="Crawford A.J."/>
            <person name="Diekhans M."/>
            <person name="Distel D."/>
            <person name="Durbin R."/>
            <person name="Earl D."/>
            <person name="Fujita M.K."/>
            <person name="Gamble T."/>
            <person name="Georges A."/>
            <person name="Gemmell N."/>
            <person name="Gilbert M.T."/>
            <person name="Graves J.M."/>
            <person name="Green R.E."/>
            <person name="Hickey G."/>
            <person name="Jarvis E.D."/>
            <person name="Johnson W."/>
            <person name="Komissarov A."/>
            <person name="Korf I."/>
            <person name="Kuhn R."/>
            <person name="Larkin D.M."/>
            <person name="Lewin H."/>
            <person name="Lopez J.V."/>
            <person name="Ma J."/>
            <person name="Marques-Bonet T."/>
            <person name="Miller W."/>
            <person name="Murphy R."/>
            <person name="Pevzner P."/>
            <person name="Shapiro B."/>
            <person name="Steiner C."/>
            <person name="Tamazian G."/>
            <person name="Venkatesh B."/>
            <person name="Wang J."/>
            <person name="Wayne R."/>
            <person name="Wiley E."/>
            <person name="Yang H."/>
            <person name="Zhang G."/>
            <person name="Haussler D."/>
            <person name="Ryder O."/>
            <person name="O'Brien S.J."/>
        </authorList>
    </citation>
    <scope>NUCLEOTIDE SEQUENCE</scope>
</reference>
<sequence>MSFQQQQCKQPCQPPPSCALSHVHHQGALSLAHQSCALSHVHHQGALSLAHLSCASRNALLCNHLLHASRRSGKKNWLTVFHSTSFIFSSKPVLDTEEASPPFSLSYARDDCWQQRFPS</sequence>
<dbReference type="InParanoid" id="A0A671FEH7"/>